<evidence type="ECO:0000313" key="4">
    <source>
        <dbReference type="RefSeq" id="XP_012679575.2"/>
    </source>
</evidence>
<feature type="compositionally biased region" description="Acidic residues" evidence="1">
    <location>
        <begin position="170"/>
        <end position="180"/>
    </location>
</feature>
<dbReference type="OrthoDB" id="8735401at2759"/>
<proteinExistence type="predicted"/>
<sequence>MERGRESRRALACASPQESTPQEHSMFQKGTKRKFADAGSEEEEEEEAALRSAGVGPLPGEDPVSLRMLSSYSLQRQTLLNMSLVKLQLCHMLVEPNLCRSVLIANTVRHIQEEMTYDLTWQVGAAADALSHAHTQAECLATSDLLCRSALTEEEPEQQPATPFNAVGYSEEDEDGEEEDVVVDEDGDVPLSSVASPAPFLPGKLGMSLGVGMGLGPRWQGEPMCDPEEMDGADEFGKGSGDGSADDEDEDEDVAEYDRTEAEEEDGDRLAKTTEQIFSPLFETNRPTPVPEAALEELFSDVEASYYDLDSMLTGMQGAGAGGGGVCGGGGGGSGGSVPRTGPYELLESLSSSHTQTHSQPPLNPSTGCRPDLSELDHIMEIIVGS</sequence>
<keyword evidence="3" id="KW-1185">Reference proteome</keyword>
<feature type="compositionally biased region" description="Acidic residues" evidence="1">
    <location>
        <begin position="225"/>
        <end position="234"/>
    </location>
</feature>
<dbReference type="PANTHER" id="PTHR16277">
    <property type="entry name" value="CELL DIVISION CYCLE ASSOCIATED PROTEIN 4/SERTA DOMAIN-CONTAINING PROTEIN 2"/>
    <property type="match status" value="1"/>
</dbReference>
<accession>A0A6P8GG65</accession>
<feature type="compositionally biased region" description="Acidic residues" evidence="1">
    <location>
        <begin position="244"/>
        <end position="267"/>
    </location>
</feature>
<evidence type="ECO:0000256" key="1">
    <source>
        <dbReference type="SAM" id="MobiDB-lite"/>
    </source>
</evidence>
<dbReference type="InterPro" id="IPR052262">
    <property type="entry name" value="E2F-SERTA_domain_protein"/>
</dbReference>
<dbReference type="Proteomes" id="UP000515152">
    <property type="component" value="Chromosome 14"/>
</dbReference>
<feature type="region of interest" description="Disordered" evidence="1">
    <location>
        <begin position="220"/>
        <end position="271"/>
    </location>
</feature>
<dbReference type="Pfam" id="PF06031">
    <property type="entry name" value="SERTA"/>
    <property type="match status" value="1"/>
</dbReference>
<dbReference type="PROSITE" id="PS51053">
    <property type="entry name" value="SERTA"/>
    <property type="match status" value="1"/>
</dbReference>
<feature type="region of interest" description="Disordered" evidence="1">
    <location>
        <begin position="152"/>
        <end position="180"/>
    </location>
</feature>
<dbReference type="InterPro" id="IPR009263">
    <property type="entry name" value="SERTA_dom"/>
</dbReference>
<evidence type="ECO:0000313" key="3">
    <source>
        <dbReference type="Proteomes" id="UP000515152"/>
    </source>
</evidence>
<feature type="region of interest" description="Disordered" evidence="1">
    <location>
        <begin position="331"/>
        <end position="374"/>
    </location>
</feature>
<evidence type="ECO:0000313" key="5">
    <source>
        <dbReference type="RefSeq" id="XP_031436241.1"/>
    </source>
</evidence>
<dbReference type="GeneTree" id="ENSGT00530000063867"/>
<reference evidence="4 5" key="1">
    <citation type="submission" date="2025-04" db="UniProtKB">
        <authorList>
            <consortium name="RefSeq"/>
        </authorList>
    </citation>
    <scope>IDENTIFICATION</scope>
</reference>
<protein>
    <submittedName>
        <fullName evidence="4 5">Cell division cycle-associated protein 4-like isoform X1</fullName>
    </submittedName>
</protein>
<dbReference type="AlphaFoldDB" id="A0A6P8GG65"/>
<dbReference type="RefSeq" id="XP_012679575.2">
    <property type="nucleotide sequence ID" value="XM_012824121.3"/>
</dbReference>
<feature type="domain" description="SERTA" evidence="2">
    <location>
        <begin position="72"/>
        <end position="119"/>
    </location>
</feature>
<organism evidence="3 5">
    <name type="scientific">Clupea harengus</name>
    <name type="common">Atlantic herring</name>
    <dbReference type="NCBI Taxonomy" id="7950"/>
    <lineage>
        <taxon>Eukaryota</taxon>
        <taxon>Metazoa</taxon>
        <taxon>Chordata</taxon>
        <taxon>Craniata</taxon>
        <taxon>Vertebrata</taxon>
        <taxon>Euteleostomi</taxon>
        <taxon>Actinopterygii</taxon>
        <taxon>Neopterygii</taxon>
        <taxon>Teleostei</taxon>
        <taxon>Clupei</taxon>
        <taxon>Clupeiformes</taxon>
        <taxon>Clupeoidei</taxon>
        <taxon>Clupeidae</taxon>
        <taxon>Clupea</taxon>
    </lineage>
</organism>
<evidence type="ECO:0000259" key="2">
    <source>
        <dbReference type="PROSITE" id="PS51053"/>
    </source>
</evidence>
<name>A0A6P8GG65_CLUHA</name>
<dbReference type="KEGG" id="char:105897212"/>
<dbReference type="GO" id="GO:0005634">
    <property type="term" value="C:nucleus"/>
    <property type="evidence" value="ECO:0007669"/>
    <property type="project" value="TreeGrafter"/>
</dbReference>
<gene>
    <name evidence="4 5" type="primary">LOC105897212</name>
</gene>
<dbReference type="GeneID" id="105897212"/>
<feature type="compositionally biased region" description="Polar residues" evidence="1">
    <location>
        <begin position="16"/>
        <end position="25"/>
    </location>
</feature>
<dbReference type="PANTHER" id="PTHR16277:SF6">
    <property type="entry name" value="CELL DIVISION CYCLE-ASSOCIATED PROTEIN 4"/>
    <property type="match status" value="1"/>
</dbReference>
<feature type="region of interest" description="Disordered" evidence="1">
    <location>
        <begin position="1"/>
        <end position="57"/>
    </location>
</feature>
<dbReference type="RefSeq" id="XP_031436241.1">
    <property type="nucleotide sequence ID" value="XM_031580381.2"/>
</dbReference>
<feature type="compositionally biased region" description="Low complexity" evidence="1">
    <location>
        <begin position="345"/>
        <end position="360"/>
    </location>
</feature>